<name>A0ABR4C3Z9_9HELO</name>
<protein>
    <recommendedName>
        <fullName evidence="1">2EXR domain-containing protein</fullName>
    </recommendedName>
</protein>
<dbReference type="Pfam" id="PF20150">
    <property type="entry name" value="2EXR"/>
    <property type="match status" value="1"/>
</dbReference>
<dbReference type="InterPro" id="IPR045518">
    <property type="entry name" value="2EXR"/>
</dbReference>
<proteinExistence type="predicted"/>
<gene>
    <name evidence="2" type="ORF">VTL71DRAFT_4741</name>
</gene>
<keyword evidence="3" id="KW-1185">Reference proteome</keyword>
<sequence>MKVSQAPVTAAPASNAQNVITSVKSSQSSTGNSLTQFHLFPKLPLEIRRMIFKEALQTKNLMLFVNWNLGDTKGEIGLFATICNWGVLSSRSIQEIKDFDMPLLAACSESRDIYVKHNKSILPAFYGGVIRYHVDETAVFIYGFAHMESFPQLYVNGTQGQGAWYRQKWFAEIKHLITSVRDLRTCICPDGSPLERFSNVESWTGMLGKMIPLLEATQVWENYGVEAQKRMKIYQKVNPNYIRATPPLVDHTMKRLSLSGIA</sequence>
<evidence type="ECO:0000313" key="2">
    <source>
        <dbReference type="EMBL" id="KAL2064247.1"/>
    </source>
</evidence>
<dbReference type="EMBL" id="JAZHXI010000014">
    <property type="protein sequence ID" value="KAL2064247.1"/>
    <property type="molecule type" value="Genomic_DNA"/>
</dbReference>
<organism evidence="2 3">
    <name type="scientific">Oculimacula yallundae</name>
    <dbReference type="NCBI Taxonomy" id="86028"/>
    <lineage>
        <taxon>Eukaryota</taxon>
        <taxon>Fungi</taxon>
        <taxon>Dikarya</taxon>
        <taxon>Ascomycota</taxon>
        <taxon>Pezizomycotina</taxon>
        <taxon>Leotiomycetes</taxon>
        <taxon>Helotiales</taxon>
        <taxon>Ploettnerulaceae</taxon>
        <taxon>Oculimacula</taxon>
    </lineage>
</organism>
<comment type="caution">
    <text evidence="2">The sequence shown here is derived from an EMBL/GenBank/DDBJ whole genome shotgun (WGS) entry which is preliminary data.</text>
</comment>
<accession>A0ABR4C3Z9</accession>
<evidence type="ECO:0000313" key="3">
    <source>
        <dbReference type="Proteomes" id="UP001595075"/>
    </source>
</evidence>
<feature type="domain" description="2EXR" evidence="1">
    <location>
        <begin position="37"/>
        <end position="120"/>
    </location>
</feature>
<evidence type="ECO:0000259" key="1">
    <source>
        <dbReference type="Pfam" id="PF20150"/>
    </source>
</evidence>
<dbReference type="Proteomes" id="UP001595075">
    <property type="component" value="Unassembled WGS sequence"/>
</dbReference>
<reference evidence="2 3" key="1">
    <citation type="journal article" date="2024" name="Commun. Biol.">
        <title>Comparative genomic analysis of thermophilic fungi reveals convergent evolutionary adaptations and gene losses.</title>
        <authorList>
            <person name="Steindorff A.S."/>
            <person name="Aguilar-Pontes M.V."/>
            <person name="Robinson A.J."/>
            <person name="Andreopoulos B."/>
            <person name="LaButti K."/>
            <person name="Kuo A."/>
            <person name="Mondo S."/>
            <person name="Riley R."/>
            <person name="Otillar R."/>
            <person name="Haridas S."/>
            <person name="Lipzen A."/>
            <person name="Grimwood J."/>
            <person name="Schmutz J."/>
            <person name="Clum A."/>
            <person name="Reid I.D."/>
            <person name="Moisan M.C."/>
            <person name="Butler G."/>
            <person name="Nguyen T.T.M."/>
            <person name="Dewar K."/>
            <person name="Conant G."/>
            <person name="Drula E."/>
            <person name="Henrissat B."/>
            <person name="Hansel C."/>
            <person name="Singer S."/>
            <person name="Hutchinson M.I."/>
            <person name="de Vries R.P."/>
            <person name="Natvig D.O."/>
            <person name="Powell A.J."/>
            <person name="Tsang A."/>
            <person name="Grigoriev I.V."/>
        </authorList>
    </citation>
    <scope>NUCLEOTIDE SEQUENCE [LARGE SCALE GENOMIC DNA]</scope>
    <source>
        <strain evidence="2 3">CBS 494.80</strain>
    </source>
</reference>